<evidence type="ECO:0000313" key="3">
    <source>
        <dbReference type="Proteomes" id="UP000799438"/>
    </source>
</evidence>
<dbReference type="PANTHER" id="PTHR35179:SF2">
    <property type="entry name" value="START DOMAIN-CONTAINING PROTEIN"/>
    <property type="match status" value="1"/>
</dbReference>
<organism evidence="2 3">
    <name type="scientific">Aplosporella prunicola CBS 121167</name>
    <dbReference type="NCBI Taxonomy" id="1176127"/>
    <lineage>
        <taxon>Eukaryota</taxon>
        <taxon>Fungi</taxon>
        <taxon>Dikarya</taxon>
        <taxon>Ascomycota</taxon>
        <taxon>Pezizomycotina</taxon>
        <taxon>Dothideomycetes</taxon>
        <taxon>Dothideomycetes incertae sedis</taxon>
        <taxon>Botryosphaeriales</taxon>
        <taxon>Aplosporellaceae</taxon>
        <taxon>Aplosporella</taxon>
    </lineage>
</organism>
<dbReference type="AlphaFoldDB" id="A0A6A6B4S5"/>
<gene>
    <name evidence="2" type="ORF">K452DRAFT_360896</name>
</gene>
<accession>A0A6A6B4S5</accession>
<name>A0A6A6B4S5_9PEZI</name>
<sequence length="441" mass="50991">MVKKRLANSLSFHVKKLRFDALEWDTPLKPLRLAHEQICSFNVGKDGESLYVPGTPPNWARKPLPRNTPLLPRVRHVTSRDPLLRECHFTPMLTALAITNPAYNLSDVFFITTSALLQKLMELIQSNQYRTIPEAFKVNVSMVGNTALMSLDVEKPWERTAMQEEFTEPKPGWEDSYVHCRAIRYKLHGLDVIVEHPVDADTSQYRSPTRSLVRQRLEKPYLPQMLFPPKDFKGRPKKTAPSGRVVPPAKPGEDTRLGDSNVHFCGFGTRPDRFGSIRPLSSQHEQQNWSPETFYKEKLRRADLWFNRSPMSLNYAQDPHRETVDGIPTDMHRVYGHRIFTMDHRHKEFAKFSAKAILETELLLFGLRKMAKKSRTGSCQVYWSPDEETLLQRQPINLFSPIQTVPVGLRQQFWPGSDEDVKRVEERRAKVLRKMGVKPNV</sequence>
<keyword evidence="3" id="KW-1185">Reference proteome</keyword>
<protein>
    <submittedName>
        <fullName evidence="2">Uncharacterized protein</fullName>
    </submittedName>
</protein>
<proteinExistence type="predicted"/>
<reference evidence="2" key="1">
    <citation type="journal article" date="2020" name="Stud. Mycol.">
        <title>101 Dothideomycetes genomes: a test case for predicting lifestyles and emergence of pathogens.</title>
        <authorList>
            <person name="Haridas S."/>
            <person name="Albert R."/>
            <person name="Binder M."/>
            <person name="Bloem J."/>
            <person name="Labutti K."/>
            <person name="Salamov A."/>
            <person name="Andreopoulos B."/>
            <person name="Baker S."/>
            <person name="Barry K."/>
            <person name="Bills G."/>
            <person name="Bluhm B."/>
            <person name="Cannon C."/>
            <person name="Castanera R."/>
            <person name="Culley D."/>
            <person name="Daum C."/>
            <person name="Ezra D."/>
            <person name="Gonzalez J."/>
            <person name="Henrissat B."/>
            <person name="Kuo A."/>
            <person name="Liang C."/>
            <person name="Lipzen A."/>
            <person name="Lutzoni F."/>
            <person name="Magnuson J."/>
            <person name="Mondo S."/>
            <person name="Nolan M."/>
            <person name="Ohm R."/>
            <person name="Pangilinan J."/>
            <person name="Park H.-J."/>
            <person name="Ramirez L."/>
            <person name="Alfaro M."/>
            <person name="Sun H."/>
            <person name="Tritt A."/>
            <person name="Yoshinaga Y."/>
            <person name="Zwiers L.-H."/>
            <person name="Turgeon B."/>
            <person name="Goodwin S."/>
            <person name="Spatafora J."/>
            <person name="Crous P."/>
            <person name="Grigoriev I."/>
        </authorList>
    </citation>
    <scope>NUCLEOTIDE SEQUENCE</scope>
    <source>
        <strain evidence="2">CBS 121167</strain>
    </source>
</reference>
<dbReference type="PANTHER" id="PTHR35179">
    <property type="entry name" value="PROTEIN CBG02620"/>
    <property type="match status" value="1"/>
</dbReference>
<feature type="region of interest" description="Disordered" evidence="1">
    <location>
        <begin position="228"/>
        <end position="260"/>
    </location>
</feature>
<dbReference type="RefSeq" id="XP_033394912.1">
    <property type="nucleotide sequence ID" value="XM_033546382.1"/>
</dbReference>
<evidence type="ECO:0000313" key="2">
    <source>
        <dbReference type="EMBL" id="KAF2139199.1"/>
    </source>
</evidence>
<evidence type="ECO:0000256" key="1">
    <source>
        <dbReference type="SAM" id="MobiDB-lite"/>
    </source>
</evidence>
<dbReference type="OrthoDB" id="420564at2759"/>
<dbReference type="EMBL" id="ML995494">
    <property type="protein sequence ID" value="KAF2139199.1"/>
    <property type="molecule type" value="Genomic_DNA"/>
</dbReference>
<dbReference type="GeneID" id="54303888"/>
<dbReference type="Proteomes" id="UP000799438">
    <property type="component" value="Unassembled WGS sequence"/>
</dbReference>